<proteinExistence type="predicted"/>
<protein>
    <recommendedName>
        <fullName evidence="1">Co-chaperone DjlA N-terminal domain-containing protein</fullName>
    </recommendedName>
</protein>
<dbReference type="CDD" id="cd07176">
    <property type="entry name" value="terB"/>
    <property type="match status" value="1"/>
</dbReference>
<keyword evidence="3" id="KW-1185">Reference proteome</keyword>
<evidence type="ECO:0000313" key="2">
    <source>
        <dbReference type="EMBL" id="TNM30350.1"/>
    </source>
</evidence>
<dbReference type="EMBL" id="VDGT01000008">
    <property type="protein sequence ID" value="TNM30350.1"/>
    <property type="molecule type" value="Genomic_DNA"/>
</dbReference>
<accession>A0A5C4V314</accession>
<reference evidence="2 3" key="1">
    <citation type="submission" date="2019-06" db="EMBL/GenBank/DDBJ databases">
        <title>Draft genome of Streptomyces sedi sp. JCM16909.</title>
        <authorList>
            <person name="Klykleung N."/>
            <person name="Tanasupawat S."/>
            <person name="Kudo T."/>
            <person name="Yuki M."/>
            <person name="Ohkuma M."/>
        </authorList>
    </citation>
    <scope>NUCLEOTIDE SEQUENCE [LARGE SCALE GENOMIC DNA]</scope>
    <source>
        <strain evidence="2 3">JCM 16909</strain>
    </source>
</reference>
<name>A0A5C4V314_9ACTN</name>
<dbReference type="OrthoDB" id="6543050at2"/>
<dbReference type="AlphaFoldDB" id="A0A5C4V314"/>
<comment type="caution">
    <text evidence="2">The sequence shown here is derived from an EMBL/GenBank/DDBJ whole genome shotgun (WGS) entry which is preliminary data.</text>
</comment>
<evidence type="ECO:0000313" key="3">
    <source>
        <dbReference type="Proteomes" id="UP000311713"/>
    </source>
</evidence>
<dbReference type="Gene3D" id="1.10.3680.10">
    <property type="entry name" value="TerB-like"/>
    <property type="match status" value="1"/>
</dbReference>
<dbReference type="InterPro" id="IPR029024">
    <property type="entry name" value="TerB-like"/>
</dbReference>
<dbReference type="SUPFAM" id="SSF158682">
    <property type="entry name" value="TerB-like"/>
    <property type="match status" value="1"/>
</dbReference>
<organism evidence="2 3">
    <name type="scientific">Streptomyces sedi</name>
    <dbReference type="NCBI Taxonomy" id="555059"/>
    <lineage>
        <taxon>Bacteria</taxon>
        <taxon>Bacillati</taxon>
        <taxon>Actinomycetota</taxon>
        <taxon>Actinomycetes</taxon>
        <taxon>Kitasatosporales</taxon>
        <taxon>Streptomycetaceae</taxon>
        <taxon>Streptomyces</taxon>
    </lineage>
</organism>
<sequence length="178" mass="19434">MDYRGVAGIIASAGESTVRSGAGWRPDGARGLGDRGVSNEIHDWLAQRKAAFRGAPYRDASMAMCALVATADGSVHPAERKRVESLIEGHERLKHFPPDQLLRLFNRHIDRLSGDFRRARGGVLREIAKVRDQPALARAVIRTGVVIAGADGHYAHAERQVIHEVCQLLNVSPTEFGP</sequence>
<evidence type="ECO:0000259" key="1">
    <source>
        <dbReference type="Pfam" id="PF05099"/>
    </source>
</evidence>
<gene>
    <name evidence="2" type="ORF">FH715_13000</name>
</gene>
<dbReference type="InterPro" id="IPR007791">
    <property type="entry name" value="DjlA_N"/>
</dbReference>
<dbReference type="Pfam" id="PF05099">
    <property type="entry name" value="TerB"/>
    <property type="match status" value="1"/>
</dbReference>
<dbReference type="Proteomes" id="UP000311713">
    <property type="component" value="Unassembled WGS sequence"/>
</dbReference>
<feature type="domain" description="Co-chaperone DjlA N-terminal" evidence="1">
    <location>
        <begin position="59"/>
        <end position="176"/>
    </location>
</feature>